<feature type="non-terminal residue" evidence="8">
    <location>
        <position position="546"/>
    </location>
</feature>
<dbReference type="InterPro" id="IPR011701">
    <property type="entry name" value="MFS"/>
</dbReference>
<dbReference type="InterPro" id="IPR036259">
    <property type="entry name" value="MFS_trans_sf"/>
</dbReference>
<feature type="transmembrane region" description="Helical" evidence="7">
    <location>
        <begin position="104"/>
        <end position="128"/>
    </location>
</feature>
<gene>
    <name evidence="8" type="ORF">GZH46_01022</name>
</gene>
<dbReference type="EMBL" id="JAIFTH010000147">
    <property type="protein sequence ID" value="KAG9510437.1"/>
    <property type="molecule type" value="Genomic_DNA"/>
</dbReference>
<evidence type="ECO:0000256" key="3">
    <source>
        <dbReference type="ARBA" id="ARBA00022692"/>
    </source>
</evidence>
<dbReference type="Gene3D" id="1.20.1250.20">
    <property type="entry name" value="MFS general substrate transporter like domains"/>
    <property type="match status" value="2"/>
</dbReference>
<evidence type="ECO:0000256" key="1">
    <source>
        <dbReference type="ARBA" id="ARBA00004141"/>
    </source>
</evidence>
<dbReference type="Pfam" id="PF07690">
    <property type="entry name" value="MFS_1"/>
    <property type="match status" value="1"/>
</dbReference>
<comment type="subcellular location">
    <subcellularLocation>
        <location evidence="1">Membrane</location>
        <topology evidence="1">Multi-pass membrane protein</topology>
    </subcellularLocation>
</comment>
<keyword evidence="4 7" id="KW-1133">Transmembrane helix</keyword>
<evidence type="ECO:0000313" key="9">
    <source>
        <dbReference type="Proteomes" id="UP000825002"/>
    </source>
</evidence>
<dbReference type="PANTHER" id="PTHR43385">
    <property type="entry name" value="RIBOFLAVIN TRANSPORTER RIBJ"/>
    <property type="match status" value="1"/>
</dbReference>
<sequence>MKITRLKGYLTVLGTSCMYLAMGLYFAAGNTGVYLTSYLIYRTNSDMKLDDSIWFLSLAGFSALLLPLGGWLGNRYGVRTVCLAGGILQSCGIFATYWALDTTFFNVVLVYGGSFMVSLACCYTAPMVNVCKWHPKHKGLVTGIGAASMAVAPTLFTPLITAQVNPLNVEPNSLGLFDNADVLDRTKQSTLFQGYITLSLFLVGVALMFPAPESGQQSDATESDKSQDEPKRPDNNYPSCCCDVATTTITVSKLDLLSAQHRDEPSKAEHEPSIEPMHAFKTLEFWLLSLKVLISELIFIYLLFVYKPFGQTFIQDDYFLSAVGAACAISNTVGRLTMGHVKDKFGYKAVSIPLSGIAMLFVTTMPFTRTLHKYIYGTWVVLAVGAVGSQYALIPSAAHDSFGDRYASVNIGFVYMSTVIATVSSALLSQHLTSLVGWEGMIYLIGFCAAVDFVSTFFMPSNPRQRLAKRYEQFYVVNKYNDLAKVRTVPGQLVKTTPNVPIAQLASTHSGQACYYNRGFLYQFDQVYHLNQQDLHQIECNNKLQH</sequence>
<feature type="region of interest" description="Disordered" evidence="6">
    <location>
        <begin position="213"/>
        <end position="237"/>
    </location>
</feature>
<feature type="transmembrane region" description="Helical" evidence="7">
    <location>
        <begin position="318"/>
        <end position="337"/>
    </location>
</feature>
<keyword evidence="2" id="KW-0813">Transport</keyword>
<feature type="transmembrane region" description="Helical" evidence="7">
    <location>
        <begin position="374"/>
        <end position="394"/>
    </location>
</feature>
<keyword evidence="9" id="KW-1185">Reference proteome</keyword>
<feature type="transmembrane region" description="Helical" evidence="7">
    <location>
        <begin position="440"/>
        <end position="460"/>
    </location>
</feature>
<feature type="transmembrane region" description="Helical" evidence="7">
    <location>
        <begin position="191"/>
        <end position="209"/>
    </location>
</feature>
<dbReference type="Proteomes" id="UP000825002">
    <property type="component" value="Unassembled WGS sequence"/>
</dbReference>
<evidence type="ECO:0000256" key="4">
    <source>
        <dbReference type="ARBA" id="ARBA00022989"/>
    </source>
</evidence>
<proteinExistence type="predicted"/>
<accession>A0ABQ7SAL2</accession>
<evidence type="ECO:0008006" key="10">
    <source>
        <dbReference type="Google" id="ProtNLM"/>
    </source>
</evidence>
<feature type="transmembrane region" description="Helical" evidence="7">
    <location>
        <begin position="140"/>
        <end position="160"/>
    </location>
</feature>
<feature type="transmembrane region" description="Helical" evidence="7">
    <location>
        <begin position="53"/>
        <end position="73"/>
    </location>
</feature>
<feature type="transmembrane region" description="Helical" evidence="7">
    <location>
        <begin position="12"/>
        <end position="41"/>
    </location>
</feature>
<keyword evidence="3 7" id="KW-0812">Transmembrane</keyword>
<feature type="transmembrane region" description="Helical" evidence="7">
    <location>
        <begin position="406"/>
        <end position="428"/>
    </location>
</feature>
<organism evidence="8 9">
    <name type="scientific">Fragariocoptes setiger</name>
    <dbReference type="NCBI Taxonomy" id="1670756"/>
    <lineage>
        <taxon>Eukaryota</taxon>
        <taxon>Metazoa</taxon>
        <taxon>Ecdysozoa</taxon>
        <taxon>Arthropoda</taxon>
        <taxon>Chelicerata</taxon>
        <taxon>Arachnida</taxon>
        <taxon>Acari</taxon>
        <taxon>Acariformes</taxon>
        <taxon>Trombidiformes</taxon>
        <taxon>Prostigmata</taxon>
        <taxon>Eupodina</taxon>
        <taxon>Eriophyoidea</taxon>
        <taxon>Phytoptidae</taxon>
        <taxon>Fragariocoptes</taxon>
    </lineage>
</organism>
<dbReference type="InterPro" id="IPR052983">
    <property type="entry name" value="MFS_Riboflavin_Transporter"/>
</dbReference>
<evidence type="ECO:0000256" key="5">
    <source>
        <dbReference type="ARBA" id="ARBA00023136"/>
    </source>
</evidence>
<feature type="transmembrane region" description="Helical" evidence="7">
    <location>
        <begin position="285"/>
        <end position="306"/>
    </location>
</feature>
<evidence type="ECO:0000256" key="7">
    <source>
        <dbReference type="SAM" id="Phobius"/>
    </source>
</evidence>
<evidence type="ECO:0000313" key="8">
    <source>
        <dbReference type="EMBL" id="KAG9510437.1"/>
    </source>
</evidence>
<name>A0ABQ7SAL2_9ACAR</name>
<keyword evidence="5 7" id="KW-0472">Membrane</keyword>
<feature type="transmembrane region" description="Helical" evidence="7">
    <location>
        <begin position="349"/>
        <end position="368"/>
    </location>
</feature>
<evidence type="ECO:0000256" key="2">
    <source>
        <dbReference type="ARBA" id="ARBA00022448"/>
    </source>
</evidence>
<feature type="transmembrane region" description="Helical" evidence="7">
    <location>
        <begin position="80"/>
        <end position="98"/>
    </location>
</feature>
<dbReference type="SUPFAM" id="SSF103473">
    <property type="entry name" value="MFS general substrate transporter"/>
    <property type="match status" value="1"/>
</dbReference>
<reference evidence="8 9" key="1">
    <citation type="submission" date="2020-10" db="EMBL/GenBank/DDBJ databases">
        <authorList>
            <person name="Klimov P.B."/>
            <person name="Dyachkov S.M."/>
            <person name="Chetverikov P.E."/>
        </authorList>
    </citation>
    <scope>NUCLEOTIDE SEQUENCE [LARGE SCALE GENOMIC DNA]</scope>
    <source>
        <strain evidence="8">BMOC 18-1129-001#AD2665</strain>
        <tissue evidence="8">Entire mites</tissue>
    </source>
</reference>
<protein>
    <recommendedName>
        <fullName evidence="10">Major facilitator superfamily (MFS) profile domain-containing protein</fullName>
    </recommendedName>
</protein>
<comment type="caution">
    <text evidence="8">The sequence shown here is derived from an EMBL/GenBank/DDBJ whole genome shotgun (WGS) entry which is preliminary data.</text>
</comment>
<feature type="compositionally biased region" description="Basic and acidic residues" evidence="6">
    <location>
        <begin position="222"/>
        <end position="234"/>
    </location>
</feature>
<dbReference type="PANTHER" id="PTHR43385:SF1">
    <property type="entry name" value="RIBOFLAVIN TRANSPORTER RIBJ"/>
    <property type="match status" value="1"/>
</dbReference>
<evidence type="ECO:0000256" key="6">
    <source>
        <dbReference type="SAM" id="MobiDB-lite"/>
    </source>
</evidence>